<dbReference type="EMBL" id="JBJUIK010000009">
    <property type="protein sequence ID" value="KAL3518143.1"/>
    <property type="molecule type" value="Genomic_DNA"/>
</dbReference>
<reference evidence="11 12" key="1">
    <citation type="submission" date="2024-11" db="EMBL/GenBank/DDBJ databases">
        <title>A near-complete genome assembly of Cinchona calisaya.</title>
        <authorList>
            <person name="Lian D.C."/>
            <person name="Zhao X.W."/>
            <person name="Wei L."/>
        </authorList>
    </citation>
    <scope>NUCLEOTIDE SEQUENCE [LARGE SCALE GENOMIC DNA]</scope>
    <source>
        <tissue evidence="11">Nenye</tissue>
    </source>
</reference>
<name>A0ABD2ZFE6_9GENT</name>
<evidence type="ECO:0000256" key="5">
    <source>
        <dbReference type="ARBA" id="ARBA00023015"/>
    </source>
</evidence>
<sequence length="216" mass="23680">MENSLQPTSELIPSCQQGQAETGGATAANSEEQAPKTSPPPSRVYECSFCKKGFSNAQALGGHMNIHRKDKAKLKQATSSSNHQRLNRDAQGIVPKNNNNNNPLTPSRTSQVLLIKSSNLPKWQLPAISTSFSSDHHQEDSQQPQAAELKQLPLFVETANTNIQEEAINSAGISWQEEFISGQEYSFGAAHQLDLELRLGHEPPKSTLAMGTRKFF</sequence>
<keyword evidence="3 8" id="KW-0863">Zinc-finger</keyword>
<evidence type="ECO:0000259" key="10">
    <source>
        <dbReference type="PROSITE" id="PS50157"/>
    </source>
</evidence>
<dbReference type="GO" id="GO:0008270">
    <property type="term" value="F:zinc ion binding"/>
    <property type="evidence" value="ECO:0007669"/>
    <property type="project" value="UniProtKB-KW"/>
</dbReference>
<keyword evidence="5" id="KW-0805">Transcription regulation</keyword>
<dbReference type="AlphaFoldDB" id="A0ABD2ZFE6"/>
<evidence type="ECO:0000256" key="8">
    <source>
        <dbReference type="PROSITE-ProRule" id="PRU00042"/>
    </source>
</evidence>
<evidence type="ECO:0000256" key="6">
    <source>
        <dbReference type="ARBA" id="ARBA00023163"/>
    </source>
</evidence>
<dbReference type="InterPro" id="IPR036236">
    <property type="entry name" value="Znf_C2H2_sf"/>
</dbReference>
<evidence type="ECO:0000256" key="1">
    <source>
        <dbReference type="ARBA" id="ARBA00004123"/>
    </source>
</evidence>
<gene>
    <name evidence="11" type="ORF">ACH5RR_020732</name>
</gene>
<dbReference type="PANTHER" id="PTHR45801">
    <property type="entry name" value="OS07G0101800 PROTEIN"/>
    <property type="match status" value="1"/>
</dbReference>
<dbReference type="InterPro" id="IPR052426">
    <property type="entry name" value="Plant_dev_regulator"/>
</dbReference>
<dbReference type="PANTHER" id="PTHR45801:SF67">
    <property type="entry name" value="C2H2-TYPE DOMAIN-CONTAINING PROTEIN"/>
    <property type="match status" value="1"/>
</dbReference>
<dbReference type="SMART" id="SM00355">
    <property type="entry name" value="ZnF_C2H2"/>
    <property type="match status" value="1"/>
</dbReference>
<evidence type="ECO:0000256" key="3">
    <source>
        <dbReference type="ARBA" id="ARBA00022771"/>
    </source>
</evidence>
<keyword evidence="7" id="KW-0539">Nucleus</keyword>
<dbReference type="Gene3D" id="3.30.160.60">
    <property type="entry name" value="Classic Zinc Finger"/>
    <property type="match status" value="1"/>
</dbReference>
<evidence type="ECO:0000256" key="2">
    <source>
        <dbReference type="ARBA" id="ARBA00022723"/>
    </source>
</evidence>
<keyword evidence="2" id="KW-0479">Metal-binding</keyword>
<evidence type="ECO:0000256" key="7">
    <source>
        <dbReference type="ARBA" id="ARBA00023242"/>
    </source>
</evidence>
<feature type="compositionally biased region" description="Polar residues" evidence="9">
    <location>
        <begin position="1"/>
        <end position="15"/>
    </location>
</feature>
<evidence type="ECO:0000313" key="12">
    <source>
        <dbReference type="Proteomes" id="UP001630127"/>
    </source>
</evidence>
<dbReference type="Pfam" id="PF13912">
    <property type="entry name" value="zf-C2H2_6"/>
    <property type="match status" value="1"/>
</dbReference>
<protein>
    <recommendedName>
        <fullName evidence="10">C2H2-type domain-containing protein</fullName>
    </recommendedName>
</protein>
<comment type="caution">
    <text evidence="11">The sequence shown here is derived from an EMBL/GenBank/DDBJ whole genome shotgun (WGS) entry which is preliminary data.</text>
</comment>
<evidence type="ECO:0000313" key="11">
    <source>
        <dbReference type="EMBL" id="KAL3518143.1"/>
    </source>
</evidence>
<dbReference type="GO" id="GO:0005634">
    <property type="term" value="C:nucleus"/>
    <property type="evidence" value="ECO:0007669"/>
    <property type="project" value="UniProtKB-SubCell"/>
</dbReference>
<feature type="region of interest" description="Disordered" evidence="9">
    <location>
        <begin position="1"/>
        <end position="43"/>
    </location>
</feature>
<evidence type="ECO:0000256" key="4">
    <source>
        <dbReference type="ARBA" id="ARBA00022833"/>
    </source>
</evidence>
<keyword evidence="6" id="KW-0804">Transcription</keyword>
<keyword evidence="12" id="KW-1185">Reference proteome</keyword>
<proteinExistence type="predicted"/>
<comment type="subcellular location">
    <subcellularLocation>
        <location evidence="1">Nucleus</location>
    </subcellularLocation>
</comment>
<feature type="region of interest" description="Disordered" evidence="9">
    <location>
        <begin position="70"/>
        <end position="106"/>
    </location>
</feature>
<dbReference type="InterPro" id="IPR013087">
    <property type="entry name" value="Znf_C2H2_type"/>
</dbReference>
<dbReference type="PROSITE" id="PS00028">
    <property type="entry name" value="ZINC_FINGER_C2H2_1"/>
    <property type="match status" value="1"/>
</dbReference>
<keyword evidence="4" id="KW-0862">Zinc</keyword>
<organism evidence="11 12">
    <name type="scientific">Cinchona calisaya</name>
    <dbReference type="NCBI Taxonomy" id="153742"/>
    <lineage>
        <taxon>Eukaryota</taxon>
        <taxon>Viridiplantae</taxon>
        <taxon>Streptophyta</taxon>
        <taxon>Embryophyta</taxon>
        <taxon>Tracheophyta</taxon>
        <taxon>Spermatophyta</taxon>
        <taxon>Magnoliopsida</taxon>
        <taxon>eudicotyledons</taxon>
        <taxon>Gunneridae</taxon>
        <taxon>Pentapetalae</taxon>
        <taxon>asterids</taxon>
        <taxon>lamiids</taxon>
        <taxon>Gentianales</taxon>
        <taxon>Rubiaceae</taxon>
        <taxon>Cinchonoideae</taxon>
        <taxon>Cinchoneae</taxon>
        <taxon>Cinchona</taxon>
    </lineage>
</organism>
<feature type="compositionally biased region" description="Low complexity" evidence="9">
    <location>
        <begin position="16"/>
        <end position="28"/>
    </location>
</feature>
<dbReference type="Proteomes" id="UP001630127">
    <property type="component" value="Unassembled WGS sequence"/>
</dbReference>
<dbReference type="SUPFAM" id="SSF57667">
    <property type="entry name" value="beta-beta-alpha zinc fingers"/>
    <property type="match status" value="1"/>
</dbReference>
<evidence type="ECO:0000256" key="9">
    <source>
        <dbReference type="SAM" id="MobiDB-lite"/>
    </source>
</evidence>
<feature type="domain" description="C2H2-type" evidence="10">
    <location>
        <begin position="45"/>
        <end position="72"/>
    </location>
</feature>
<accession>A0ABD2ZFE6</accession>
<dbReference type="PROSITE" id="PS50157">
    <property type="entry name" value="ZINC_FINGER_C2H2_2"/>
    <property type="match status" value="1"/>
</dbReference>